<proteinExistence type="predicted"/>
<dbReference type="SUPFAM" id="SSF50156">
    <property type="entry name" value="PDZ domain-like"/>
    <property type="match status" value="1"/>
</dbReference>
<evidence type="ECO:0000256" key="3">
    <source>
        <dbReference type="ARBA" id="ARBA00022475"/>
    </source>
</evidence>
<evidence type="ECO:0000313" key="11">
    <source>
        <dbReference type="EMBL" id="MVO76393.1"/>
    </source>
</evidence>
<feature type="domain" description="Type II secretion system protein GspC N-terminal" evidence="10">
    <location>
        <begin position="28"/>
        <end position="154"/>
    </location>
</feature>
<keyword evidence="2" id="KW-0813">Transport</keyword>
<dbReference type="RefSeq" id="WP_157024993.1">
    <property type="nucleotide sequence ID" value="NZ_WQMS01000001.1"/>
</dbReference>
<keyword evidence="7 9" id="KW-1133">Transmembrane helix</keyword>
<dbReference type="GO" id="GO:0015031">
    <property type="term" value="P:protein transport"/>
    <property type="evidence" value="ECO:0007669"/>
    <property type="project" value="UniProtKB-KW"/>
</dbReference>
<evidence type="ECO:0000256" key="2">
    <source>
        <dbReference type="ARBA" id="ARBA00022448"/>
    </source>
</evidence>
<dbReference type="GO" id="GO:0005886">
    <property type="term" value="C:plasma membrane"/>
    <property type="evidence" value="ECO:0007669"/>
    <property type="project" value="UniProtKB-SubCell"/>
</dbReference>
<evidence type="ECO:0000313" key="12">
    <source>
        <dbReference type="Proteomes" id="UP000441389"/>
    </source>
</evidence>
<protein>
    <submittedName>
        <fullName evidence="11">Type II secretory protein PulC</fullName>
    </submittedName>
</protein>
<dbReference type="InterPro" id="IPR024961">
    <property type="entry name" value="T2SS_GspC_N"/>
</dbReference>
<evidence type="ECO:0000256" key="4">
    <source>
        <dbReference type="ARBA" id="ARBA00022519"/>
    </source>
</evidence>
<keyword evidence="4" id="KW-0997">Cell inner membrane</keyword>
<gene>
    <name evidence="11" type="ORF">GON01_00365</name>
</gene>
<evidence type="ECO:0000256" key="9">
    <source>
        <dbReference type="SAM" id="Phobius"/>
    </source>
</evidence>
<dbReference type="EMBL" id="WQMS01000001">
    <property type="protein sequence ID" value="MVO76393.1"/>
    <property type="molecule type" value="Genomic_DNA"/>
</dbReference>
<keyword evidence="3" id="KW-1003">Cell membrane</keyword>
<dbReference type="Gene3D" id="2.30.42.10">
    <property type="match status" value="1"/>
</dbReference>
<evidence type="ECO:0000256" key="7">
    <source>
        <dbReference type="ARBA" id="ARBA00022989"/>
    </source>
</evidence>
<evidence type="ECO:0000256" key="5">
    <source>
        <dbReference type="ARBA" id="ARBA00022692"/>
    </source>
</evidence>
<keyword evidence="8 9" id="KW-0472">Membrane</keyword>
<sequence>MRLAIDPRSWRLLRRLPHSSLLSLTELVLLILLAVQCARLFWALVTPIGPLGDWRPAQGPDAERGRAVLASGFDPFFRMGDAGGPTLVTSLQLKLFGVRVNEATGLGSAIIAEADNVQTSYSVGEAIQPGVVLKSVGYDNVVIAHDGRDETLYLDQSGEAPVAAPVAPVPANVTLLSAPAPAAATGGAVTLAQLQSQLTLAPRQAGGRVTGLMPRGDPSFLARLGLQPGDVVVQIAGRPVGGLDDLRRAAAGLAQGGTLSVAVERGAQVVPIAISISGQ</sequence>
<keyword evidence="12" id="KW-1185">Reference proteome</keyword>
<comment type="subcellular location">
    <subcellularLocation>
        <location evidence="1">Cell inner membrane</location>
    </subcellularLocation>
</comment>
<evidence type="ECO:0000256" key="6">
    <source>
        <dbReference type="ARBA" id="ARBA00022927"/>
    </source>
</evidence>
<dbReference type="Gene3D" id="2.30.30.830">
    <property type="match status" value="1"/>
</dbReference>
<dbReference type="Pfam" id="PF11356">
    <property type="entry name" value="T2SSC"/>
    <property type="match status" value="1"/>
</dbReference>
<organism evidence="11 12">
    <name type="scientific">Sphingomonas horti</name>
    <dbReference type="NCBI Taxonomy" id="2682842"/>
    <lineage>
        <taxon>Bacteria</taxon>
        <taxon>Pseudomonadati</taxon>
        <taxon>Pseudomonadota</taxon>
        <taxon>Alphaproteobacteria</taxon>
        <taxon>Sphingomonadales</taxon>
        <taxon>Sphingomonadaceae</taxon>
        <taxon>Sphingomonas</taxon>
    </lineage>
</organism>
<comment type="caution">
    <text evidence="11">The sequence shown here is derived from an EMBL/GenBank/DDBJ whole genome shotgun (WGS) entry which is preliminary data.</text>
</comment>
<reference evidence="11 12" key="1">
    <citation type="submission" date="2019-12" db="EMBL/GenBank/DDBJ databases">
        <authorList>
            <person name="Huq M.A."/>
        </authorList>
    </citation>
    <scope>NUCLEOTIDE SEQUENCE [LARGE SCALE GENOMIC DNA]</scope>
    <source>
        <strain evidence="11 12">MAH-20</strain>
    </source>
</reference>
<evidence type="ECO:0000256" key="8">
    <source>
        <dbReference type="ARBA" id="ARBA00023136"/>
    </source>
</evidence>
<dbReference type="Proteomes" id="UP000441389">
    <property type="component" value="Unassembled WGS sequence"/>
</dbReference>
<evidence type="ECO:0000259" key="10">
    <source>
        <dbReference type="Pfam" id="PF11356"/>
    </source>
</evidence>
<keyword evidence="6" id="KW-0653">Protein transport</keyword>
<dbReference type="InterPro" id="IPR036034">
    <property type="entry name" value="PDZ_sf"/>
</dbReference>
<dbReference type="AlphaFoldDB" id="A0A6I4IWK0"/>
<evidence type="ECO:0000256" key="1">
    <source>
        <dbReference type="ARBA" id="ARBA00004533"/>
    </source>
</evidence>
<keyword evidence="5 9" id="KW-0812">Transmembrane</keyword>
<name>A0A6I4IWK0_9SPHN</name>
<accession>A0A6I4IWK0</accession>
<feature type="transmembrane region" description="Helical" evidence="9">
    <location>
        <begin position="21"/>
        <end position="42"/>
    </location>
</feature>